<sequence>MQRTTTFSTRSAFWPSALVRKRAEACGADGRIERVWAIMSTLPFLADEFGPTMCGMLAALEEQVQRRPQQAATLYRSRRRTFAEMDRCSARLAEALRVPPNFAEPADVAACTAAPDDTLIAFLACLRLSACCTPIRPSASSALLASIMEELPPACTVVDNDTAGRFAQARDDRTLNISDALQHRDDGSSSWDRPWLKRPPSPSSRHVSRRPLLQILGEDADGRCALGAERCLGRNQWEWNDYPADCETVAVLDCVDTARFWEDALSALCAGATVALPTEGKRGCTMGAMLWFLRNTSATRVEMTPDMLWALLRRAALDPGPVLLPELRLVKCSRGLVTTQLVHLFQRLLPGATLVRVHETAGHCCSYVCPQSAAGGELRHHATDHGDFVSIGRPVGDCRATVCEPDLLTECPQGKVGTICIGGAKDTQLLPTGDKGFVDSDGYIYLTERSAPRIEGRKADIALITKCLTNIPVVSDGEVCWERLSSPKVSLVAFYWSNTPGDTSGELFRPLSSKLPSWQWMPLLCPLGPLPHKRPDKRQLLRDYADAIVKLQRCSEVNVTRAAPVLVALARSLDVPVGQLKLDASYVSHKAGRDASSASEAAALLEHIGYEVSAAELGEEVPLRLLVERAACTMVLPGTRRLRVSLLDANTAFDEVTDLLARSFTSKNRLDLTVHNTEEQHRRSLRHLWPQLIADAATRLVRDAQTGKLLAVAVCCDFGTPQTAPANMAESFLAIAEINESMERPLRAAVNALGRRLLLWFMVGSGTDHHADNIALVLLLMANTLRDAKALRYHGVCSINSHLVTNVITQRWFQFDVFDEAPVAGFEYCGRQPFANIRAGTVITSVCRFLDPS</sequence>
<evidence type="ECO:0000313" key="1">
    <source>
        <dbReference type="EMBL" id="KAH7954732.1"/>
    </source>
</evidence>
<evidence type="ECO:0000313" key="2">
    <source>
        <dbReference type="Proteomes" id="UP000821865"/>
    </source>
</evidence>
<keyword evidence="2" id="KW-1185">Reference proteome</keyword>
<reference evidence="1" key="1">
    <citation type="submission" date="2020-05" db="EMBL/GenBank/DDBJ databases">
        <title>Large-scale comparative analyses of tick genomes elucidate their genetic diversity and vector capacities.</title>
        <authorList>
            <person name="Jia N."/>
            <person name="Wang J."/>
            <person name="Shi W."/>
            <person name="Du L."/>
            <person name="Sun Y."/>
            <person name="Zhan W."/>
            <person name="Jiang J."/>
            <person name="Wang Q."/>
            <person name="Zhang B."/>
            <person name="Ji P."/>
            <person name="Sakyi L.B."/>
            <person name="Cui X."/>
            <person name="Yuan T."/>
            <person name="Jiang B."/>
            <person name="Yang W."/>
            <person name="Lam T.T.-Y."/>
            <person name="Chang Q."/>
            <person name="Ding S."/>
            <person name="Wang X."/>
            <person name="Zhu J."/>
            <person name="Ruan X."/>
            <person name="Zhao L."/>
            <person name="Wei J."/>
            <person name="Que T."/>
            <person name="Du C."/>
            <person name="Cheng J."/>
            <person name="Dai P."/>
            <person name="Han X."/>
            <person name="Huang E."/>
            <person name="Gao Y."/>
            <person name="Liu J."/>
            <person name="Shao H."/>
            <person name="Ye R."/>
            <person name="Li L."/>
            <person name="Wei W."/>
            <person name="Wang X."/>
            <person name="Wang C."/>
            <person name="Yang T."/>
            <person name="Huo Q."/>
            <person name="Li W."/>
            <person name="Guo W."/>
            <person name="Chen H."/>
            <person name="Zhou L."/>
            <person name="Ni X."/>
            <person name="Tian J."/>
            <person name="Zhou Y."/>
            <person name="Sheng Y."/>
            <person name="Liu T."/>
            <person name="Pan Y."/>
            <person name="Xia L."/>
            <person name="Li J."/>
            <person name="Zhao F."/>
            <person name="Cao W."/>
        </authorList>
    </citation>
    <scope>NUCLEOTIDE SEQUENCE</scope>
    <source>
        <strain evidence="1">Dsil-2018</strain>
    </source>
</reference>
<dbReference type="Proteomes" id="UP000821865">
    <property type="component" value="Chromosome 4"/>
</dbReference>
<organism evidence="1 2">
    <name type="scientific">Dermacentor silvarum</name>
    <name type="common">Tick</name>
    <dbReference type="NCBI Taxonomy" id="543639"/>
    <lineage>
        <taxon>Eukaryota</taxon>
        <taxon>Metazoa</taxon>
        <taxon>Ecdysozoa</taxon>
        <taxon>Arthropoda</taxon>
        <taxon>Chelicerata</taxon>
        <taxon>Arachnida</taxon>
        <taxon>Acari</taxon>
        <taxon>Parasitiformes</taxon>
        <taxon>Ixodida</taxon>
        <taxon>Ixodoidea</taxon>
        <taxon>Ixodidae</taxon>
        <taxon>Rhipicephalinae</taxon>
        <taxon>Dermacentor</taxon>
    </lineage>
</organism>
<proteinExistence type="predicted"/>
<protein>
    <submittedName>
        <fullName evidence="1">Uncharacterized protein</fullName>
    </submittedName>
</protein>
<dbReference type="EMBL" id="CM023473">
    <property type="protein sequence ID" value="KAH7954732.1"/>
    <property type="molecule type" value="Genomic_DNA"/>
</dbReference>
<comment type="caution">
    <text evidence="1">The sequence shown here is derived from an EMBL/GenBank/DDBJ whole genome shotgun (WGS) entry which is preliminary data.</text>
</comment>
<name>A0ACB8CZT6_DERSI</name>
<accession>A0ACB8CZT6</accession>
<gene>
    <name evidence="1" type="ORF">HPB49_021355</name>
</gene>